<dbReference type="Proteomes" id="UP001234178">
    <property type="component" value="Unassembled WGS sequence"/>
</dbReference>
<dbReference type="EMBL" id="JAOYFB010000038">
    <property type="protein sequence ID" value="KAK4028012.1"/>
    <property type="molecule type" value="Genomic_DNA"/>
</dbReference>
<name>A0ABR0ASB2_9CRUS</name>
<protein>
    <submittedName>
        <fullName evidence="1">Uncharacterized protein</fullName>
    </submittedName>
</protein>
<reference evidence="1 2" key="1">
    <citation type="journal article" date="2023" name="Nucleic Acids Res.">
        <title>The hologenome of Daphnia magna reveals possible DNA methylation and microbiome-mediated evolution of the host genome.</title>
        <authorList>
            <person name="Chaturvedi A."/>
            <person name="Li X."/>
            <person name="Dhandapani V."/>
            <person name="Marshall H."/>
            <person name="Kissane S."/>
            <person name="Cuenca-Cambronero M."/>
            <person name="Asole G."/>
            <person name="Calvet F."/>
            <person name="Ruiz-Romero M."/>
            <person name="Marangio P."/>
            <person name="Guigo R."/>
            <person name="Rago D."/>
            <person name="Mirbahai L."/>
            <person name="Eastwood N."/>
            <person name="Colbourne J.K."/>
            <person name="Zhou J."/>
            <person name="Mallon E."/>
            <person name="Orsini L."/>
        </authorList>
    </citation>
    <scope>NUCLEOTIDE SEQUENCE [LARGE SCALE GENOMIC DNA]</scope>
    <source>
        <strain evidence="1">LRV0_1</strain>
    </source>
</reference>
<accession>A0ABR0ASB2</accession>
<comment type="caution">
    <text evidence="1">The sequence shown here is derived from an EMBL/GenBank/DDBJ whole genome shotgun (WGS) entry which is preliminary data.</text>
</comment>
<gene>
    <name evidence="1" type="ORF">OUZ56_017175</name>
</gene>
<proteinExistence type="predicted"/>
<keyword evidence="2" id="KW-1185">Reference proteome</keyword>
<organism evidence="1 2">
    <name type="scientific">Daphnia magna</name>
    <dbReference type="NCBI Taxonomy" id="35525"/>
    <lineage>
        <taxon>Eukaryota</taxon>
        <taxon>Metazoa</taxon>
        <taxon>Ecdysozoa</taxon>
        <taxon>Arthropoda</taxon>
        <taxon>Crustacea</taxon>
        <taxon>Branchiopoda</taxon>
        <taxon>Diplostraca</taxon>
        <taxon>Cladocera</taxon>
        <taxon>Anomopoda</taxon>
        <taxon>Daphniidae</taxon>
        <taxon>Daphnia</taxon>
    </lineage>
</organism>
<evidence type="ECO:0000313" key="1">
    <source>
        <dbReference type="EMBL" id="KAK4028012.1"/>
    </source>
</evidence>
<evidence type="ECO:0000313" key="2">
    <source>
        <dbReference type="Proteomes" id="UP001234178"/>
    </source>
</evidence>
<sequence length="60" mass="6914">MVQKYELIISQCSHIEFKRRTPMWVSPDEGGWGETGQARLRDQRLLAQSGCLRFMISGKS</sequence>